<dbReference type="AlphaFoldDB" id="A0A1K2ISD3"/>
<keyword evidence="2" id="KW-1185">Reference proteome</keyword>
<reference evidence="1 2" key="1">
    <citation type="submission" date="2016-10" db="EMBL/GenBank/DDBJ databases">
        <authorList>
            <person name="de Groot N.N."/>
        </authorList>
    </citation>
    <scope>NUCLEOTIDE SEQUENCE [LARGE SCALE GENOMIC DNA]</scope>
    <source>
        <strain evidence="1 2">DSM 18180</strain>
    </source>
</reference>
<accession>A0A1K2ISD3</accession>
<evidence type="ECO:0000313" key="2">
    <source>
        <dbReference type="Proteomes" id="UP000182544"/>
    </source>
</evidence>
<evidence type="ECO:0000313" key="1">
    <source>
        <dbReference type="EMBL" id="SFZ95222.1"/>
    </source>
</evidence>
<protein>
    <submittedName>
        <fullName evidence="1">Uncharacterized protein</fullName>
    </submittedName>
</protein>
<sequence>MTRLIFRRACKNCNQGIDIDNSITDWENDLEYYKKLTDYEISKSLEKTMKNNGADCEFCDANNWDIWDLKVDDYQMYDLIKLNNKYAKKGSHLLLFHFPKRENLGHHTIYRTDPNPNSFIENIGFESRCKTEIKKIIESIPSSQCLNHSDGELYFCFSGNETEIKLEIFRHIGFTKEDLINITNQLTEI</sequence>
<gene>
    <name evidence="1" type="ORF">SAMN05428642_1174</name>
</gene>
<dbReference type="EMBL" id="FPKV01000017">
    <property type="protein sequence ID" value="SFZ95222.1"/>
    <property type="molecule type" value="Genomic_DNA"/>
</dbReference>
<name>A0A1K2ISD3_9FLAO</name>
<dbReference type="Proteomes" id="UP000182544">
    <property type="component" value="Unassembled WGS sequence"/>
</dbReference>
<organism evidence="1 2">
    <name type="scientific">Flaviramulus basaltis</name>
    <dbReference type="NCBI Taxonomy" id="369401"/>
    <lineage>
        <taxon>Bacteria</taxon>
        <taxon>Pseudomonadati</taxon>
        <taxon>Bacteroidota</taxon>
        <taxon>Flavobacteriia</taxon>
        <taxon>Flavobacteriales</taxon>
        <taxon>Flavobacteriaceae</taxon>
        <taxon>Flaviramulus</taxon>
    </lineage>
</organism>
<dbReference type="RefSeq" id="WP_072403794.1">
    <property type="nucleotide sequence ID" value="NZ_FPKV01000017.1"/>
</dbReference>
<proteinExistence type="predicted"/>